<dbReference type="EMBL" id="MU864966">
    <property type="protein sequence ID" value="KAK4462838.1"/>
    <property type="molecule type" value="Genomic_DNA"/>
</dbReference>
<dbReference type="Proteomes" id="UP001321749">
    <property type="component" value="Unassembled WGS sequence"/>
</dbReference>
<organism evidence="1 2">
    <name type="scientific">Cladorrhinum samala</name>
    <dbReference type="NCBI Taxonomy" id="585594"/>
    <lineage>
        <taxon>Eukaryota</taxon>
        <taxon>Fungi</taxon>
        <taxon>Dikarya</taxon>
        <taxon>Ascomycota</taxon>
        <taxon>Pezizomycotina</taxon>
        <taxon>Sordariomycetes</taxon>
        <taxon>Sordariomycetidae</taxon>
        <taxon>Sordariales</taxon>
        <taxon>Podosporaceae</taxon>
        <taxon>Cladorrhinum</taxon>
    </lineage>
</organism>
<accession>A0AAV9HT78</accession>
<protein>
    <submittedName>
        <fullName evidence="1">Uncharacterized protein</fullName>
    </submittedName>
</protein>
<dbReference type="AlphaFoldDB" id="A0AAV9HT78"/>
<reference evidence="1" key="2">
    <citation type="submission" date="2023-06" db="EMBL/GenBank/DDBJ databases">
        <authorList>
            <consortium name="Lawrence Berkeley National Laboratory"/>
            <person name="Mondo S.J."/>
            <person name="Hensen N."/>
            <person name="Bonometti L."/>
            <person name="Westerberg I."/>
            <person name="Brannstrom I.O."/>
            <person name="Guillou S."/>
            <person name="Cros-Aarteil S."/>
            <person name="Calhoun S."/>
            <person name="Haridas S."/>
            <person name="Kuo A."/>
            <person name="Pangilinan J."/>
            <person name="Riley R."/>
            <person name="Labutti K."/>
            <person name="Andreopoulos B."/>
            <person name="Lipzen A."/>
            <person name="Chen C."/>
            <person name="Yanf M."/>
            <person name="Daum C."/>
            <person name="Ng V."/>
            <person name="Clum A."/>
            <person name="Steindorff A."/>
            <person name="Ohm R."/>
            <person name="Martin F."/>
            <person name="Silar P."/>
            <person name="Natvig D."/>
            <person name="Lalanne C."/>
            <person name="Gautier V."/>
            <person name="Ament-Velasquez S.L."/>
            <person name="Kruys A."/>
            <person name="Hutchinson M.I."/>
            <person name="Powell A.J."/>
            <person name="Barry K."/>
            <person name="Miller A.N."/>
            <person name="Grigoriev I.V."/>
            <person name="Debuchy R."/>
            <person name="Gladieux P."/>
            <person name="Thoren M.H."/>
            <person name="Johannesson H."/>
        </authorList>
    </citation>
    <scope>NUCLEOTIDE SEQUENCE</scope>
    <source>
        <strain evidence="1">PSN324</strain>
    </source>
</reference>
<reference evidence="1" key="1">
    <citation type="journal article" date="2023" name="Mol. Phylogenet. Evol.">
        <title>Genome-scale phylogeny and comparative genomics of the fungal order Sordariales.</title>
        <authorList>
            <person name="Hensen N."/>
            <person name="Bonometti L."/>
            <person name="Westerberg I."/>
            <person name="Brannstrom I.O."/>
            <person name="Guillou S."/>
            <person name="Cros-Aarteil S."/>
            <person name="Calhoun S."/>
            <person name="Haridas S."/>
            <person name="Kuo A."/>
            <person name="Mondo S."/>
            <person name="Pangilinan J."/>
            <person name="Riley R."/>
            <person name="LaButti K."/>
            <person name="Andreopoulos B."/>
            <person name="Lipzen A."/>
            <person name="Chen C."/>
            <person name="Yan M."/>
            <person name="Daum C."/>
            <person name="Ng V."/>
            <person name="Clum A."/>
            <person name="Steindorff A."/>
            <person name="Ohm R.A."/>
            <person name="Martin F."/>
            <person name="Silar P."/>
            <person name="Natvig D.O."/>
            <person name="Lalanne C."/>
            <person name="Gautier V."/>
            <person name="Ament-Velasquez S.L."/>
            <person name="Kruys A."/>
            <person name="Hutchinson M.I."/>
            <person name="Powell A.J."/>
            <person name="Barry K."/>
            <person name="Miller A.N."/>
            <person name="Grigoriev I.V."/>
            <person name="Debuchy R."/>
            <person name="Gladieux P."/>
            <person name="Hiltunen Thoren M."/>
            <person name="Johannesson H."/>
        </authorList>
    </citation>
    <scope>NUCLEOTIDE SEQUENCE</scope>
    <source>
        <strain evidence="1">PSN324</strain>
    </source>
</reference>
<proteinExistence type="predicted"/>
<gene>
    <name evidence="1" type="ORF">QBC42DRAFT_286009</name>
</gene>
<evidence type="ECO:0000313" key="1">
    <source>
        <dbReference type="EMBL" id="KAK4462838.1"/>
    </source>
</evidence>
<name>A0AAV9HT78_9PEZI</name>
<comment type="caution">
    <text evidence="1">The sequence shown here is derived from an EMBL/GenBank/DDBJ whole genome shotgun (WGS) entry which is preliminary data.</text>
</comment>
<keyword evidence="2" id="KW-1185">Reference proteome</keyword>
<sequence length="131" mass="15023">MTTTAKDAPVQLTSKSGASYRSGVEPSLSIQKAGFAVDVNWPPSEEWVNLPQDVANATHITRYKLVENPLPPPDSGAIYFQWTRFFTNTAHYDFFFEDKTHDEYENDRYINRDHYTDYNSADPTIIRVRGV</sequence>
<evidence type="ECO:0000313" key="2">
    <source>
        <dbReference type="Proteomes" id="UP001321749"/>
    </source>
</evidence>